<dbReference type="Proteomes" id="UP000261560">
    <property type="component" value="Unplaced"/>
</dbReference>
<feature type="region of interest" description="Disordered" evidence="1">
    <location>
        <begin position="310"/>
        <end position="366"/>
    </location>
</feature>
<dbReference type="Ensembl" id="ENSOMET00000005733.1">
    <property type="protein sequence ID" value="ENSOMEP00000006487.1"/>
    <property type="gene ID" value="ENSOMEG00000007543.1"/>
</dbReference>
<sequence>MLLRTFTAALLISWGLSRAAPCPENVMVSCENLKIMARWDCKERHPETSFRVKMLSYNKVLHEDITKDSEYDLSHVVWKSKDICLSFLYVAVTALHGGNESEEAKSNTFSFSTPKTVLTLCLLEFPPVSLVVEKKRAVVKFPNPFRFYKEISRVYHKSNFNLTFRVNFGEKVDRDALCIKTEPTCTAEGMFPKGEENCVTLRGLLVDENRIDSIQMNQTQKICSPEIQDEGFILLIALLFVFGVILSVAIIAICKVRAWTTKSPPLPKPLDFKKNLSYKDNFDGEISAVSIYKSPEKVIDEDVCRVPLQHKESKDPSSVSGNNLIDGNSSVSSTKTETLSMSLEDYNDDDEEEEYRSPYESREPVLCQDMGDGDIVITYTGT</sequence>
<dbReference type="GeneTree" id="ENSGT00530000067736"/>
<dbReference type="GO" id="GO:0004896">
    <property type="term" value="F:cytokine receptor activity"/>
    <property type="evidence" value="ECO:0007669"/>
    <property type="project" value="TreeGrafter"/>
</dbReference>
<feature type="compositionally biased region" description="Acidic residues" evidence="1">
    <location>
        <begin position="345"/>
        <end position="354"/>
    </location>
</feature>
<feature type="compositionally biased region" description="Polar residues" evidence="1">
    <location>
        <begin position="316"/>
        <end position="341"/>
    </location>
</feature>
<reference evidence="4" key="2">
    <citation type="submission" date="2025-09" db="UniProtKB">
        <authorList>
            <consortium name="Ensembl"/>
        </authorList>
    </citation>
    <scope>IDENTIFICATION</scope>
</reference>
<dbReference type="InterPro" id="IPR013783">
    <property type="entry name" value="Ig-like_fold"/>
</dbReference>
<keyword evidence="2" id="KW-1133">Transmembrane helix</keyword>
<keyword evidence="5" id="KW-1185">Reference proteome</keyword>
<dbReference type="PANTHER" id="PTHR20859:SF87">
    <property type="entry name" value="CYTOKINE RECEPTOR FAMILY MEMBER B13-RELATED"/>
    <property type="match status" value="1"/>
</dbReference>
<keyword evidence="2" id="KW-0472">Membrane</keyword>
<feature type="chain" id="PRO_5017274778" evidence="3">
    <location>
        <begin position="20"/>
        <end position="382"/>
    </location>
</feature>
<dbReference type="STRING" id="30732.ENSOMEP00000006487"/>
<name>A0A3B3BMY5_ORYME</name>
<dbReference type="RefSeq" id="XP_024145161.1">
    <property type="nucleotide sequence ID" value="XM_024289393.2"/>
</dbReference>
<proteinExistence type="predicted"/>
<dbReference type="AlphaFoldDB" id="A0A3B3BMY5"/>
<evidence type="ECO:0000313" key="5">
    <source>
        <dbReference type="Proteomes" id="UP000261560"/>
    </source>
</evidence>
<feature type="transmembrane region" description="Helical" evidence="2">
    <location>
        <begin position="232"/>
        <end position="254"/>
    </location>
</feature>
<dbReference type="GeneID" id="112156998"/>
<dbReference type="OrthoDB" id="9946382at2759"/>
<keyword evidence="2" id="KW-0812">Transmembrane</keyword>
<feature type="signal peptide" evidence="3">
    <location>
        <begin position="1"/>
        <end position="19"/>
    </location>
</feature>
<dbReference type="InterPro" id="IPR050650">
    <property type="entry name" value="Type-II_Cytokine-TF_Rcpt"/>
</dbReference>
<dbReference type="GO" id="GO:0005886">
    <property type="term" value="C:plasma membrane"/>
    <property type="evidence" value="ECO:0007669"/>
    <property type="project" value="TreeGrafter"/>
</dbReference>
<dbReference type="PaxDb" id="30732-ENSOMEP00000006487"/>
<evidence type="ECO:0000313" key="4">
    <source>
        <dbReference type="Ensembl" id="ENSOMEP00000006487.1"/>
    </source>
</evidence>
<organism evidence="4 5">
    <name type="scientific">Oryzias melastigma</name>
    <name type="common">Marine medaka</name>
    <dbReference type="NCBI Taxonomy" id="30732"/>
    <lineage>
        <taxon>Eukaryota</taxon>
        <taxon>Metazoa</taxon>
        <taxon>Chordata</taxon>
        <taxon>Craniata</taxon>
        <taxon>Vertebrata</taxon>
        <taxon>Euteleostomi</taxon>
        <taxon>Actinopterygii</taxon>
        <taxon>Neopterygii</taxon>
        <taxon>Teleostei</taxon>
        <taxon>Neoteleostei</taxon>
        <taxon>Acanthomorphata</taxon>
        <taxon>Ovalentaria</taxon>
        <taxon>Atherinomorphae</taxon>
        <taxon>Beloniformes</taxon>
        <taxon>Adrianichthyidae</taxon>
        <taxon>Oryziinae</taxon>
        <taxon>Oryzias</taxon>
    </lineage>
</organism>
<evidence type="ECO:0000256" key="2">
    <source>
        <dbReference type="SAM" id="Phobius"/>
    </source>
</evidence>
<dbReference type="PANTHER" id="PTHR20859">
    <property type="entry name" value="INTERFERON/INTERLEUKIN RECEPTOR"/>
    <property type="match status" value="1"/>
</dbReference>
<keyword evidence="3" id="KW-0732">Signal</keyword>
<dbReference type="KEGG" id="oml:112156998"/>
<reference evidence="4" key="1">
    <citation type="submission" date="2025-08" db="UniProtKB">
        <authorList>
            <consortium name="Ensembl"/>
        </authorList>
    </citation>
    <scope>IDENTIFICATION</scope>
</reference>
<accession>A0A3B3BMY5</accession>
<evidence type="ECO:0000256" key="1">
    <source>
        <dbReference type="SAM" id="MobiDB-lite"/>
    </source>
</evidence>
<dbReference type="OMA" id="CKVEAWT"/>
<evidence type="ECO:0000256" key="3">
    <source>
        <dbReference type="SAM" id="SignalP"/>
    </source>
</evidence>
<protein>
    <submittedName>
        <fullName evidence="4">Uncharacterized LOC112156998</fullName>
    </submittedName>
</protein>
<dbReference type="Gene3D" id="2.60.40.10">
    <property type="entry name" value="Immunoglobulins"/>
    <property type="match status" value="1"/>
</dbReference>